<dbReference type="GeneID" id="105269609"/>
<dbReference type="AlphaFoldDB" id="A0A9R1U5U9"/>
<feature type="region of interest" description="Disordered" evidence="1">
    <location>
        <begin position="1"/>
        <end position="59"/>
    </location>
</feature>
<sequence length="326" mass="36031">MTGKRKVNYSESEEHSSDEDFISEDVSIHSKTRGSTIESPLVLEPPKKRGRGPSKRPCTNRNALMARVNRQRKKEYLESIEGKLNYYRNANKNLANVVQQQGIDLKRLTAEVSYLRNILNNNTSITTLLKTMNESLKQRKCRPEEDKWDLEKTDPISNSLGLSKTSARVAGGPETLGDSEIPSDPGNNGNDIKYQGTLLSLVESDHNYSNGIITNDLFDFEGVNCDPFKGSLAFPSGNPNIINSTEDSQFGISDVDIDQLGNLEIFDLPGDAGGDGIDLSRSDQPQTDNLFDNLDNSGICLHVNSGRISLEYCSICHLNSINSDDP</sequence>
<name>A0A9R1U5U9_9HYME</name>
<accession>A0A9R1U5U9</accession>
<dbReference type="Proteomes" id="UP000694866">
    <property type="component" value="Unplaced"/>
</dbReference>
<evidence type="ECO:0000313" key="2">
    <source>
        <dbReference type="Proteomes" id="UP000694866"/>
    </source>
</evidence>
<evidence type="ECO:0000256" key="1">
    <source>
        <dbReference type="SAM" id="MobiDB-lite"/>
    </source>
</evidence>
<organism evidence="2 3">
    <name type="scientific">Fopius arisanus</name>
    <dbReference type="NCBI Taxonomy" id="64838"/>
    <lineage>
        <taxon>Eukaryota</taxon>
        <taxon>Metazoa</taxon>
        <taxon>Ecdysozoa</taxon>
        <taxon>Arthropoda</taxon>
        <taxon>Hexapoda</taxon>
        <taxon>Insecta</taxon>
        <taxon>Pterygota</taxon>
        <taxon>Neoptera</taxon>
        <taxon>Endopterygota</taxon>
        <taxon>Hymenoptera</taxon>
        <taxon>Apocrita</taxon>
        <taxon>Ichneumonoidea</taxon>
        <taxon>Braconidae</taxon>
        <taxon>Opiinae</taxon>
        <taxon>Fopius</taxon>
    </lineage>
</organism>
<dbReference type="RefSeq" id="XP_011308292.1">
    <property type="nucleotide sequence ID" value="XM_011309990.1"/>
</dbReference>
<reference evidence="3" key="1">
    <citation type="submission" date="2025-08" db="UniProtKB">
        <authorList>
            <consortium name="RefSeq"/>
        </authorList>
    </citation>
    <scope>IDENTIFICATION</scope>
    <source>
        <strain evidence="3">USDA-PBARC FA_bdor</strain>
        <tissue evidence="3">Whole organism</tissue>
    </source>
</reference>
<feature type="region of interest" description="Disordered" evidence="1">
    <location>
        <begin position="161"/>
        <end position="187"/>
    </location>
</feature>
<gene>
    <name evidence="3" type="primary">LOC105269609</name>
</gene>
<dbReference type="OrthoDB" id="6606299at2759"/>
<evidence type="ECO:0000313" key="3">
    <source>
        <dbReference type="RefSeq" id="XP_011308292.1"/>
    </source>
</evidence>
<keyword evidence="2" id="KW-1185">Reference proteome</keyword>
<dbReference type="KEGG" id="fas:105269609"/>
<protein>
    <submittedName>
        <fullName evidence="3">Uncharacterized protein isoform X1</fullName>
    </submittedName>
</protein>
<proteinExistence type="predicted"/>